<evidence type="ECO:0000259" key="2">
    <source>
        <dbReference type="PROSITE" id="PS50158"/>
    </source>
</evidence>
<proteinExistence type="predicted"/>
<name>A0A7R9K0A1_TIMGE</name>
<protein>
    <recommendedName>
        <fullName evidence="2">CCHC-type domain-containing protein</fullName>
    </recommendedName>
</protein>
<keyword evidence="1" id="KW-0479">Metal-binding</keyword>
<keyword evidence="1" id="KW-0862">Zinc</keyword>
<dbReference type="GO" id="GO:0003676">
    <property type="term" value="F:nucleic acid binding"/>
    <property type="evidence" value="ECO:0007669"/>
    <property type="project" value="InterPro"/>
</dbReference>
<sequence length="268" mass="29789">MRGGQTGATQATRLKDKTGSIFKRMFEPEQSSLQALAKQKVIEDTSKYKAESSGTCVAASKVWHRNANGAIRVQSTLDTQKTQIECFYCEKKGHFPRDCRKKNKYMEKVTNSFAIESQVRCRRETGDWSGPKPTGLEQGLANSLIAGWAGSELGKFHEEGGDDRPNHAPPLGSASVSLKRLHSSNHCPPGKNTFLLTIIHSALDTLIYLLEILMESSVKAVLHCIEIPSESLDLHHLRDCCSPSELTSLDYYSWNLIRITAVGESKHR</sequence>
<gene>
    <name evidence="3" type="ORF">TGEB3V08_LOCUS6691</name>
</gene>
<dbReference type="Gene3D" id="4.10.60.10">
    <property type="entry name" value="Zinc finger, CCHC-type"/>
    <property type="match status" value="1"/>
</dbReference>
<accession>A0A7R9K0A1</accession>
<dbReference type="GO" id="GO:0008270">
    <property type="term" value="F:zinc ion binding"/>
    <property type="evidence" value="ECO:0007669"/>
    <property type="project" value="UniProtKB-KW"/>
</dbReference>
<reference evidence="3" key="1">
    <citation type="submission" date="2020-11" db="EMBL/GenBank/DDBJ databases">
        <authorList>
            <person name="Tran Van P."/>
        </authorList>
    </citation>
    <scope>NUCLEOTIDE SEQUENCE</scope>
</reference>
<feature type="domain" description="CCHC-type" evidence="2">
    <location>
        <begin position="86"/>
        <end position="101"/>
    </location>
</feature>
<keyword evidence="1" id="KW-0863">Zinc-finger</keyword>
<dbReference type="SUPFAM" id="SSF57756">
    <property type="entry name" value="Retrovirus zinc finger-like domains"/>
    <property type="match status" value="1"/>
</dbReference>
<dbReference type="EMBL" id="OE841801">
    <property type="protein sequence ID" value="CAD7597160.1"/>
    <property type="molecule type" value="Genomic_DNA"/>
</dbReference>
<organism evidence="3">
    <name type="scientific">Timema genevievae</name>
    <name type="common">Walking stick</name>
    <dbReference type="NCBI Taxonomy" id="629358"/>
    <lineage>
        <taxon>Eukaryota</taxon>
        <taxon>Metazoa</taxon>
        <taxon>Ecdysozoa</taxon>
        <taxon>Arthropoda</taxon>
        <taxon>Hexapoda</taxon>
        <taxon>Insecta</taxon>
        <taxon>Pterygota</taxon>
        <taxon>Neoptera</taxon>
        <taxon>Polyneoptera</taxon>
        <taxon>Phasmatodea</taxon>
        <taxon>Timematodea</taxon>
        <taxon>Timematoidea</taxon>
        <taxon>Timematidae</taxon>
        <taxon>Timema</taxon>
    </lineage>
</organism>
<evidence type="ECO:0000256" key="1">
    <source>
        <dbReference type="PROSITE-ProRule" id="PRU00047"/>
    </source>
</evidence>
<dbReference type="AlphaFoldDB" id="A0A7R9K0A1"/>
<dbReference type="PROSITE" id="PS50158">
    <property type="entry name" value="ZF_CCHC"/>
    <property type="match status" value="1"/>
</dbReference>
<evidence type="ECO:0000313" key="3">
    <source>
        <dbReference type="EMBL" id="CAD7597160.1"/>
    </source>
</evidence>
<dbReference type="InterPro" id="IPR036875">
    <property type="entry name" value="Znf_CCHC_sf"/>
</dbReference>
<dbReference type="InterPro" id="IPR001878">
    <property type="entry name" value="Znf_CCHC"/>
</dbReference>